<name>S3CTC2_GLAL2</name>
<evidence type="ECO:0000313" key="3">
    <source>
        <dbReference type="Proteomes" id="UP000016922"/>
    </source>
</evidence>
<evidence type="ECO:0008006" key="4">
    <source>
        <dbReference type="Google" id="ProtNLM"/>
    </source>
</evidence>
<sequence>MNDHGTPDEFMDLERLAGQSNYLRWSSDFKLIAQCKGVWSIIAGEEEILAKPNRSDYFESTVRTSDRLKSKEPAVEKPSDQQTPSDQSARIAEYRLDLDEYEDNERRARLAMMLIIYWTDPSIRGTLLQYDTPAAIWKVVKDQYQM</sequence>
<dbReference type="RefSeq" id="XP_008083771.1">
    <property type="nucleotide sequence ID" value="XM_008085580.1"/>
</dbReference>
<dbReference type="AlphaFoldDB" id="S3CTC2"/>
<organism evidence="2 3">
    <name type="scientific">Glarea lozoyensis (strain ATCC 20868 / MF5171)</name>
    <dbReference type="NCBI Taxonomy" id="1116229"/>
    <lineage>
        <taxon>Eukaryota</taxon>
        <taxon>Fungi</taxon>
        <taxon>Dikarya</taxon>
        <taxon>Ascomycota</taxon>
        <taxon>Pezizomycotina</taxon>
        <taxon>Leotiomycetes</taxon>
        <taxon>Helotiales</taxon>
        <taxon>Helotiaceae</taxon>
        <taxon>Glarea</taxon>
    </lineage>
</organism>
<protein>
    <recommendedName>
        <fullName evidence="4">Retrotransposon Copia-like N-terminal domain-containing protein</fullName>
    </recommendedName>
</protein>
<keyword evidence="3" id="KW-1185">Reference proteome</keyword>
<reference evidence="2 3" key="1">
    <citation type="journal article" date="2013" name="BMC Genomics">
        <title>Genomics-driven discovery of the pneumocandin biosynthetic gene cluster in the fungus Glarea lozoyensis.</title>
        <authorList>
            <person name="Chen L."/>
            <person name="Yue Q."/>
            <person name="Zhang X."/>
            <person name="Xiang M."/>
            <person name="Wang C."/>
            <person name="Li S."/>
            <person name="Che Y."/>
            <person name="Ortiz-Lopez F.J."/>
            <person name="Bills G.F."/>
            <person name="Liu X."/>
            <person name="An Z."/>
        </authorList>
    </citation>
    <scope>NUCLEOTIDE SEQUENCE [LARGE SCALE GENOMIC DNA]</scope>
    <source>
        <strain evidence="3">ATCC 20868 / MF5171</strain>
    </source>
</reference>
<evidence type="ECO:0000256" key="1">
    <source>
        <dbReference type="SAM" id="MobiDB-lite"/>
    </source>
</evidence>
<dbReference type="OrthoDB" id="4239548at2759"/>
<dbReference type="HOGENOM" id="CLU_1777625_0_0_1"/>
<dbReference type="EMBL" id="KE145367">
    <property type="protein sequence ID" value="EPE29662.1"/>
    <property type="molecule type" value="Genomic_DNA"/>
</dbReference>
<proteinExistence type="predicted"/>
<gene>
    <name evidence="2" type="ORF">GLAREA_00822</name>
</gene>
<feature type="region of interest" description="Disordered" evidence="1">
    <location>
        <begin position="61"/>
        <end position="89"/>
    </location>
</feature>
<dbReference type="KEGG" id="glz:GLAREA_00822"/>
<dbReference type="GeneID" id="19459880"/>
<accession>S3CTC2</accession>
<dbReference type="Proteomes" id="UP000016922">
    <property type="component" value="Unassembled WGS sequence"/>
</dbReference>
<evidence type="ECO:0000313" key="2">
    <source>
        <dbReference type="EMBL" id="EPE29662.1"/>
    </source>
</evidence>
<feature type="compositionally biased region" description="Basic and acidic residues" evidence="1">
    <location>
        <begin position="64"/>
        <end position="79"/>
    </location>
</feature>